<dbReference type="SUPFAM" id="SSF56801">
    <property type="entry name" value="Acetyl-CoA synthetase-like"/>
    <property type="match status" value="1"/>
</dbReference>
<dbReference type="InterPro" id="IPR042099">
    <property type="entry name" value="ANL_N_sf"/>
</dbReference>
<dbReference type="PANTHER" id="PTHR43767:SF7">
    <property type="entry name" value="MEDIUM_LONG-CHAIN-FATTY-ACID--COA LIGASE FADD8"/>
    <property type="match status" value="1"/>
</dbReference>
<protein>
    <submittedName>
        <fullName evidence="3">Long-chain-fatty-acid--CoA ligase</fullName>
        <ecNumber evidence="3">6.2.1.3</ecNumber>
    </submittedName>
</protein>
<dbReference type="InterPro" id="IPR025110">
    <property type="entry name" value="AMP-bd_C"/>
</dbReference>
<sequence length="501" mass="55370">MNKNSNAVLPYSTGSLIERCGLAYSQDIAVIFHGRQITYCEQIIRIRQSGRALLQLGMNKGDRVAILIADSPELLDIYFGILWAGLVVVPLFPKGSSSDHDFIITDSGARVVIHDGRVHNADTEFVFSVDHFSHLTNQQLPDPGMPDVNPMDLYGIFYTGSIDGRLKGTLHTHGSYLSAIAGQMLDIGFGERERFAHVAPITHAGGMFILPTWMKGGTNVLLGGFDPERLIHIIATEKITATMMVPTMLYMLMDNLRNNSNRLSSLSNIIYGVSPFRQDQLLQALDIFGPIFTQFYGMVEAPNQITVLNKSDHLHALNTGNMARLTSLGKPATLAEINLVNGSKLDTFSGEIIIRGPHITSGYWNRPEETASNLRDGWLYTGDIVTADEQGFLYLVERKKELIISGGYHVYVKHVENTLLQHPAVYDVAVFGVPDDKWGELVKATVVLVPKATVEAAELINWTKERIGAVFAPKAIDFVKSIPTTENGKHDKSVLRTSHSR</sequence>
<dbReference type="Pfam" id="PF13193">
    <property type="entry name" value="AMP-binding_C"/>
    <property type="match status" value="1"/>
</dbReference>
<dbReference type="EC" id="6.2.1.3" evidence="3"/>
<proteinExistence type="predicted"/>
<dbReference type="Proteomes" id="UP000028493">
    <property type="component" value="Unassembled WGS sequence"/>
</dbReference>
<name>A0A077PP72_XENBV</name>
<evidence type="ECO:0000259" key="1">
    <source>
        <dbReference type="Pfam" id="PF00501"/>
    </source>
</evidence>
<dbReference type="EMBL" id="CBSZ010000042">
    <property type="protein sequence ID" value="CDH22808.1"/>
    <property type="molecule type" value="Genomic_DNA"/>
</dbReference>
<accession>A0A077PP72</accession>
<gene>
    <name evidence="3" type="ORF">XBKB1_1360001</name>
</gene>
<dbReference type="Gene3D" id="3.40.50.12780">
    <property type="entry name" value="N-terminal domain of ligase-like"/>
    <property type="match status" value="1"/>
</dbReference>
<reference evidence="3" key="1">
    <citation type="submission" date="2013-07" db="EMBL/GenBank/DDBJ databases">
        <title>Sub-species coevolution in mutualistic symbiosis.</title>
        <authorList>
            <person name="Murfin K."/>
            <person name="Klassen J."/>
            <person name="Lee M."/>
            <person name="Forst S."/>
            <person name="Stock P."/>
            <person name="Goodrich-Blair H."/>
        </authorList>
    </citation>
    <scope>NUCLEOTIDE SEQUENCE [LARGE SCALE GENOMIC DNA]</scope>
    <source>
        <strain evidence="3">Kraussei Becker Underwood</strain>
    </source>
</reference>
<dbReference type="HOGENOM" id="CLU_000022_59_0_6"/>
<dbReference type="AlphaFoldDB" id="A0A077PP72"/>
<evidence type="ECO:0000259" key="2">
    <source>
        <dbReference type="Pfam" id="PF13193"/>
    </source>
</evidence>
<dbReference type="PANTHER" id="PTHR43767">
    <property type="entry name" value="LONG-CHAIN-FATTY-ACID--COA LIGASE"/>
    <property type="match status" value="1"/>
</dbReference>
<feature type="domain" description="AMP-dependent synthetase/ligase" evidence="1">
    <location>
        <begin position="24"/>
        <end position="364"/>
    </location>
</feature>
<dbReference type="Gene3D" id="3.30.300.30">
    <property type="match status" value="1"/>
</dbReference>
<dbReference type="InterPro" id="IPR045851">
    <property type="entry name" value="AMP-bd_C_sf"/>
</dbReference>
<feature type="domain" description="AMP-binding enzyme C-terminal" evidence="2">
    <location>
        <begin position="415"/>
        <end position="489"/>
    </location>
</feature>
<dbReference type="Pfam" id="PF00501">
    <property type="entry name" value="AMP-binding"/>
    <property type="match status" value="1"/>
</dbReference>
<dbReference type="InterPro" id="IPR050237">
    <property type="entry name" value="ATP-dep_AMP-bd_enzyme"/>
</dbReference>
<evidence type="ECO:0000313" key="3">
    <source>
        <dbReference type="EMBL" id="CDH22808.1"/>
    </source>
</evidence>
<organism evidence="3">
    <name type="scientific">Xenorhabdus bovienii str. kraussei Becker Underwood</name>
    <dbReference type="NCBI Taxonomy" id="1398204"/>
    <lineage>
        <taxon>Bacteria</taxon>
        <taxon>Pseudomonadati</taxon>
        <taxon>Pseudomonadota</taxon>
        <taxon>Gammaproteobacteria</taxon>
        <taxon>Enterobacterales</taxon>
        <taxon>Morganellaceae</taxon>
        <taxon>Xenorhabdus</taxon>
    </lineage>
</organism>
<dbReference type="InterPro" id="IPR000873">
    <property type="entry name" value="AMP-dep_synth/lig_dom"/>
</dbReference>
<dbReference type="GO" id="GO:0004467">
    <property type="term" value="F:long-chain fatty acid-CoA ligase activity"/>
    <property type="evidence" value="ECO:0007669"/>
    <property type="project" value="UniProtKB-EC"/>
</dbReference>
<dbReference type="RefSeq" id="WP_038195066.1">
    <property type="nucleotide sequence ID" value="NZ_CAWLXS010000133.1"/>
</dbReference>
<keyword evidence="3" id="KW-0436">Ligase</keyword>
<comment type="caution">
    <text evidence="3">The sequence shown here is derived from an EMBL/GenBank/DDBJ whole genome shotgun (WGS) entry which is preliminary data.</text>
</comment>